<dbReference type="InterPro" id="IPR012334">
    <property type="entry name" value="Pectin_lyas_fold"/>
</dbReference>
<evidence type="ECO:0000313" key="3">
    <source>
        <dbReference type="Proteomes" id="UP000197025"/>
    </source>
</evidence>
<feature type="domain" description="Right handed beta helix" evidence="1">
    <location>
        <begin position="148"/>
        <end position="260"/>
    </location>
</feature>
<dbReference type="InterPro" id="IPR011050">
    <property type="entry name" value="Pectin_lyase_fold/virulence"/>
</dbReference>
<keyword evidence="3" id="KW-1185">Reference proteome</keyword>
<accession>A0A212RUM7</accession>
<protein>
    <submittedName>
        <fullName evidence="2">Right handed beta helix region</fullName>
    </submittedName>
</protein>
<dbReference type="InParanoid" id="A0A212RUM7"/>
<name>A0A212RUM7_9CHLR</name>
<dbReference type="RefSeq" id="WP_088572516.1">
    <property type="nucleotide sequence ID" value="NZ_FYEK01000078.1"/>
</dbReference>
<dbReference type="InterPro" id="IPR039448">
    <property type="entry name" value="Beta_helix"/>
</dbReference>
<dbReference type="SMART" id="SM00710">
    <property type="entry name" value="PbH1"/>
    <property type="match status" value="5"/>
</dbReference>
<gene>
    <name evidence="2" type="ORF">SAMN02746019_00028400</name>
</gene>
<dbReference type="Pfam" id="PF13229">
    <property type="entry name" value="Beta_helix"/>
    <property type="match status" value="1"/>
</dbReference>
<dbReference type="Proteomes" id="UP000197025">
    <property type="component" value="Unassembled WGS sequence"/>
</dbReference>
<proteinExistence type="predicted"/>
<dbReference type="AlphaFoldDB" id="A0A212RUM7"/>
<organism evidence="2 3">
    <name type="scientific">Thermoflexus hugenholtzii JAD2</name>
    <dbReference type="NCBI Taxonomy" id="877466"/>
    <lineage>
        <taxon>Bacteria</taxon>
        <taxon>Bacillati</taxon>
        <taxon>Chloroflexota</taxon>
        <taxon>Thermoflexia</taxon>
        <taxon>Thermoflexales</taxon>
        <taxon>Thermoflexaceae</taxon>
        <taxon>Thermoflexus</taxon>
    </lineage>
</organism>
<reference evidence="3" key="1">
    <citation type="submission" date="2017-06" db="EMBL/GenBank/DDBJ databases">
        <authorList>
            <person name="Varghese N."/>
            <person name="Submissions S."/>
        </authorList>
    </citation>
    <scope>NUCLEOTIDE SEQUENCE [LARGE SCALE GENOMIC DNA]</scope>
    <source>
        <strain evidence="3">JAD2</strain>
    </source>
</reference>
<dbReference type="InterPro" id="IPR006626">
    <property type="entry name" value="PbH1"/>
</dbReference>
<evidence type="ECO:0000313" key="2">
    <source>
        <dbReference type="EMBL" id="SNB76247.1"/>
    </source>
</evidence>
<dbReference type="SUPFAM" id="SSF51126">
    <property type="entry name" value="Pectin lyase-like"/>
    <property type="match status" value="1"/>
</dbReference>
<dbReference type="Gene3D" id="2.160.20.10">
    <property type="entry name" value="Single-stranded right-handed beta-helix, Pectin lyase-like"/>
    <property type="match status" value="1"/>
</dbReference>
<sequence>MLRTVCSLIMVVGAAYLILVMGSRDPRTNARTLWVDDDGTVGAAASSCDGPDPAYIRIQAAIEAAEDGDEIRICPGVYREQITIHRNYLTVRSVDGSAVDASPDTILLPEELDPAGVWILGDGNVLEGLVIQDTAAGPPHPVHLHRLIWVGGDRNTVRRNRLVGRGPTGPADIGVEVHGGDVGNGVAERNEIVENEILNVFSHAILVRSLARDRAAYWTVIRGNQIHDNPGNGITVDRSPATRVERNTLSRNGVAIVFHSEPAFPAIETMFRCNQIVGNRTGARNAATDGLVMRAEYNWWGNENGPRHDLRNSGGGGDAVGDNVAFRPWLTGPLEEICPLLRIRIDVMPGDTTNRIHPGSHTLIPVALLSSSGFIPLAEVDRRRLHFGATGGESAVVGCDSLIGDLNGDGIGDLVCYFRSELTGLGPDHRVARLRGQTLEGVAIEGQDAVEILP</sequence>
<evidence type="ECO:0000259" key="1">
    <source>
        <dbReference type="Pfam" id="PF13229"/>
    </source>
</evidence>
<dbReference type="EMBL" id="FYEK01000078">
    <property type="protein sequence ID" value="SNB76247.1"/>
    <property type="molecule type" value="Genomic_DNA"/>
</dbReference>
<dbReference type="OrthoDB" id="9807425at2"/>